<organism evidence="3 4">
    <name type="scientific">Cicer arietinum</name>
    <name type="common">Chickpea</name>
    <name type="synonym">Garbanzo</name>
    <dbReference type="NCBI Taxonomy" id="3827"/>
    <lineage>
        <taxon>Eukaryota</taxon>
        <taxon>Viridiplantae</taxon>
        <taxon>Streptophyta</taxon>
        <taxon>Embryophyta</taxon>
        <taxon>Tracheophyta</taxon>
        <taxon>Spermatophyta</taxon>
        <taxon>Magnoliopsida</taxon>
        <taxon>eudicotyledons</taxon>
        <taxon>Gunneridae</taxon>
        <taxon>Pentapetalae</taxon>
        <taxon>rosids</taxon>
        <taxon>fabids</taxon>
        <taxon>Fabales</taxon>
        <taxon>Fabaceae</taxon>
        <taxon>Papilionoideae</taxon>
        <taxon>50 kb inversion clade</taxon>
        <taxon>NPAAA clade</taxon>
        <taxon>Hologalegina</taxon>
        <taxon>IRL clade</taxon>
        <taxon>Cicereae</taxon>
        <taxon>Cicer</taxon>
    </lineage>
</organism>
<keyword evidence="2" id="KW-1133">Transmembrane helix</keyword>
<gene>
    <name evidence="4" type="primary">LOC101493395</name>
</gene>
<feature type="transmembrane region" description="Helical" evidence="2">
    <location>
        <begin position="69"/>
        <end position="87"/>
    </location>
</feature>
<keyword evidence="2" id="KW-0812">Transmembrane</keyword>
<dbReference type="RefSeq" id="XP_004494043.1">
    <property type="nucleotide sequence ID" value="XM_004493986.3"/>
</dbReference>
<dbReference type="eggNOG" id="ENOG502S8C0">
    <property type="taxonomic scope" value="Eukaryota"/>
</dbReference>
<dbReference type="OrthoDB" id="1933396at2759"/>
<evidence type="ECO:0000256" key="2">
    <source>
        <dbReference type="SAM" id="Phobius"/>
    </source>
</evidence>
<dbReference type="PANTHER" id="PTHR37741:SF1">
    <property type="entry name" value="TRANSMEMBRANE PROTEIN"/>
    <property type="match status" value="1"/>
</dbReference>
<feature type="compositionally biased region" description="Polar residues" evidence="1">
    <location>
        <begin position="1"/>
        <end position="13"/>
    </location>
</feature>
<dbReference type="GeneID" id="101493395"/>
<dbReference type="Proteomes" id="UP000087171">
    <property type="component" value="Chromosome Ca3"/>
</dbReference>
<reference evidence="3" key="1">
    <citation type="journal article" date="2013" name="Nat. Biotechnol.">
        <title>Draft genome sequence of chickpea (Cicer arietinum) provides a resource for trait improvement.</title>
        <authorList>
            <person name="Varshney R.K."/>
            <person name="Song C."/>
            <person name="Saxena R.K."/>
            <person name="Azam S."/>
            <person name="Yu S."/>
            <person name="Sharpe A.G."/>
            <person name="Cannon S."/>
            <person name="Baek J."/>
            <person name="Rosen B.D."/>
            <person name="Tar'an B."/>
            <person name="Millan T."/>
            <person name="Zhang X."/>
            <person name="Ramsay L.D."/>
            <person name="Iwata A."/>
            <person name="Wang Y."/>
            <person name="Nelson W."/>
            <person name="Farmer A.D."/>
            <person name="Gaur P.M."/>
            <person name="Soderlund C."/>
            <person name="Penmetsa R.V."/>
            <person name="Xu C."/>
            <person name="Bharti A.K."/>
            <person name="He W."/>
            <person name="Winter P."/>
            <person name="Zhao S."/>
            <person name="Hane J.K."/>
            <person name="Carrasquilla-Garcia N."/>
            <person name="Condie J.A."/>
            <person name="Upadhyaya H.D."/>
            <person name="Luo M.C."/>
            <person name="Thudi M."/>
            <person name="Gowda C.L."/>
            <person name="Singh N.P."/>
            <person name="Lichtenzveig J."/>
            <person name="Gali K.K."/>
            <person name="Rubio J."/>
            <person name="Nadarajan N."/>
            <person name="Dolezel J."/>
            <person name="Bansal K.C."/>
            <person name="Xu X."/>
            <person name="Edwards D."/>
            <person name="Zhang G."/>
            <person name="Kahl G."/>
            <person name="Gil J."/>
            <person name="Singh K.B."/>
            <person name="Datta S.K."/>
            <person name="Jackson S.A."/>
            <person name="Wang J."/>
            <person name="Cook D.R."/>
        </authorList>
    </citation>
    <scope>NUCLEOTIDE SEQUENCE [LARGE SCALE GENOMIC DNA]</scope>
    <source>
        <strain evidence="3">cv. CDC Frontier</strain>
    </source>
</reference>
<accession>A0A1S2XSX9</accession>
<dbReference type="AlphaFoldDB" id="A0A1S2XSX9"/>
<dbReference type="STRING" id="3827.A0A1S2XSX9"/>
<dbReference type="PANTHER" id="PTHR37741">
    <property type="entry name" value="TRANSMEMBRANE PROTEIN"/>
    <property type="match status" value="1"/>
</dbReference>
<dbReference type="PaxDb" id="3827-XP_004494043.1"/>
<evidence type="ECO:0000313" key="4">
    <source>
        <dbReference type="RefSeq" id="XP_004494043.1"/>
    </source>
</evidence>
<evidence type="ECO:0000313" key="3">
    <source>
        <dbReference type="Proteomes" id="UP000087171"/>
    </source>
</evidence>
<sequence>MASPAENSDQTFPSADLAGELNPGNNTQVHVDPISSEVAATKEIKEQAAAKQKKKEIEKNECLEKLKSAIIISGIVVALVGAAFAITKKLKEK</sequence>
<protein>
    <submittedName>
        <fullName evidence="4">Uncharacterized protein LOC101493395</fullName>
    </submittedName>
</protein>
<dbReference type="KEGG" id="cam:101493395"/>
<reference evidence="4" key="2">
    <citation type="submission" date="2025-08" db="UniProtKB">
        <authorList>
            <consortium name="RefSeq"/>
        </authorList>
    </citation>
    <scope>IDENTIFICATION</scope>
    <source>
        <tissue evidence="4">Etiolated seedlings</tissue>
    </source>
</reference>
<feature type="region of interest" description="Disordered" evidence="1">
    <location>
        <begin position="1"/>
        <end position="32"/>
    </location>
</feature>
<proteinExistence type="predicted"/>
<evidence type="ECO:0000256" key="1">
    <source>
        <dbReference type="SAM" id="MobiDB-lite"/>
    </source>
</evidence>
<keyword evidence="2" id="KW-0472">Membrane</keyword>
<keyword evidence="3" id="KW-1185">Reference proteome</keyword>
<name>A0A1S2XSX9_CICAR</name>